<dbReference type="CDD" id="cd01647">
    <property type="entry name" value="RT_LTR"/>
    <property type="match status" value="1"/>
</dbReference>
<dbReference type="InterPro" id="IPR043502">
    <property type="entry name" value="DNA/RNA_pol_sf"/>
</dbReference>
<evidence type="ECO:0000313" key="3">
    <source>
        <dbReference type="EMBL" id="CDJ36121.1"/>
    </source>
</evidence>
<proteinExistence type="predicted"/>
<feature type="domain" description="Reverse transcriptase" evidence="2">
    <location>
        <begin position="539"/>
        <end position="744"/>
    </location>
</feature>
<dbReference type="EMBL" id="HG735562">
    <property type="protein sequence ID" value="CDJ36121.1"/>
    <property type="molecule type" value="Genomic_DNA"/>
</dbReference>
<dbReference type="AlphaFoldDB" id="U6KH53"/>
<dbReference type="OrthoDB" id="2431547at2759"/>
<dbReference type="PROSITE" id="PS00141">
    <property type="entry name" value="ASP_PROTEASE"/>
    <property type="match status" value="1"/>
</dbReference>
<reference evidence="3" key="1">
    <citation type="submission" date="2013-10" db="EMBL/GenBank/DDBJ databases">
        <title>Genomic analysis of the causative agents of coccidiosis in chickens.</title>
        <authorList>
            <person name="Reid A.J."/>
            <person name="Blake D."/>
            <person name="Billington K."/>
            <person name="Browne H."/>
            <person name="Dunn M."/>
            <person name="Hung S."/>
            <person name="Kawahara F."/>
            <person name="Miranda-Saavedra D."/>
            <person name="Mourier T."/>
            <person name="Nagra H."/>
            <person name="Otto T.D."/>
            <person name="Rawlings N."/>
            <person name="Sanchez A."/>
            <person name="Sanders M."/>
            <person name="Subramaniam C."/>
            <person name="Tay Y."/>
            <person name="Dear P."/>
            <person name="Doerig C."/>
            <person name="Gruber A."/>
            <person name="Parkinson J."/>
            <person name="Shirley M."/>
            <person name="Wan K.L."/>
            <person name="Berriman M."/>
            <person name="Tomley F."/>
            <person name="Pain A."/>
        </authorList>
    </citation>
    <scope>NUCLEOTIDE SEQUENCE [LARGE SCALE GENOMIC DNA]</scope>
    <source>
        <strain evidence="3">Houghton</strain>
    </source>
</reference>
<dbReference type="InterPro" id="IPR053134">
    <property type="entry name" value="RNA-dir_DNA_polymerase"/>
</dbReference>
<sequence length="788" mass="87672">MLERMLWNTWRGYHNEYIARFAEIVAQGETLPAEDLVLCFLTNIPLEICDKLNQEGTRNFQDWREAAAALRESAAPYGAWRAKRLRYEQEFANTKRRLGPGGYTNALRRTPTGRGNTADENVSIRRYECTGKGHLGRDCPLRNGVTRRMGETCSNGPVRDNGGETDGGELSQRRVLLLSGGAVRVNGGEENERGGTAFGGTGNGVNECTGGHENTMDGGSIHGGLLDTGASRSFIRPAIVERLGLKVRFLQEAHSSTVANGEVILIDREVPRLSMLCGEECFTGDFLSDKLRTYVNGRLCDLPVLRREGEPIQGTQIDTEPVKTAADHAYADLAKQVARMSAEEAAALLRPPTKRYKSRHRAGGRVKIKDILREAREDTAALKQAIEGLHCVVALPAAETDRAVHVPVERQGDLLCAIVEHLKVTRFEPGAPPTKPVDTAPPPSADIDDSPWPTAKLQYTEFDAWSNGPEALRLPRQILTVLRQHRLLFPDSLPDGLPPKRPYDHRILLLPGRLPTRAPIYNMPPDQLAHHSKEIARLSAKRWIGPTYSPIRASTIMVDKRDDGSGEGKMRMVVNYQALNALTIAPEFPIPTVQTVLEMIGGAAYFPTLDLEAGFHQIRMAREDRWKTAFRSVQGLFEYKVMPFDRWKTAFRSVQGLFEYKVMPFGLNGAPATFQANINAYLQPLLCHGVIAYLDDVFIYSSTLESHVLLLQQVLGMFLKHKFYPRLSKCKLGQQELTYLGYSIGADGIKPAADKVEAILLWTDVLMNETHVRQFLGTMPQATLLAQY</sequence>
<feature type="region of interest" description="Disordered" evidence="1">
    <location>
        <begin position="98"/>
        <end position="118"/>
    </location>
</feature>
<organism evidence="3 4">
    <name type="scientific">Eimeria mitis</name>
    <dbReference type="NCBI Taxonomy" id="44415"/>
    <lineage>
        <taxon>Eukaryota</taxon>
        <taxon>Sar</taxon>
        <taxon>Alveolata</taxon>
        <taxon>Apicomplexa</taxon>
        <taxon>Conoidasida</taxon>
        <taxon>Coccidia</taxon>
        <taxon>Eucoccidiorida</taxon>
        <taxon>Eimeriorina</taxon>
        <taxon>Eimeriidae</taxon>
        <taxon>Eimeria</taxon>
    </lineage>
</organism>
<dbReference type="InterPro" id="IPR021109">
    <property type="entry name" value="Peptidase_aspartic_dom_sf"/>
</dbReference>
<reference evidence="3" key="2">
    <citation type="submission" date="2013-10" db="EMBL/GenBank/DDBJ databases">
        <authorList>
            <person name="Aslett M."/>
        </authorList>
    </citation>
    <scope>NUCLEOTIDE SEQUENCE [LARGE SCALE GENOMIC DNA]</scope>
    <source>
        <strain evidence="3">Houghton</strain>
    </source>
</reference>
<dbReference type="Gene3D" id="3.10.10.10">
    <property type="entry name" value="HIV Type 1 Reverse Transcriptase, subunit A, domain 1"/>
    <property type="match status" value="1"/>
</dbReference>
<protein>
    <recommendedName>
        <fullName evidence="2">Reverse transcriptase domain-containing protein</fullName>
    </recommendedName>
</protein>
<accession>U6KH53</accession>
<dbReference type="Gene3D" id="2.40.70.10">
    <property type="entry name" value="Acid Proteases"/>
    <property type="match status" value="1"/>
</dbReference>
<dbReference type="Proteomes" id="UP000030744">
    <property type="component" value="Unassembled WGS sequence"/>
</dbReference>
<evidence type="ECO:0000313" key="4">
    <source>
        <dbReference type="Proteomes" id="UP000030744"/>
    </source>
</evidence>
<dbReference type="GeneID" id="60404170"/>
<evidence type="ECO:0000256" key="1">
    <source>
        <dbReference type="SAM" id="MobiDB-lite"/>
    </source>
</evidence>
<dbReference type="GO" id="GO:0006508">
    <property type="term" value="P:proteolysis"/>
    <property type="evidence" value="ECO:0007669"/>
    <property type="project" value="InterPro"/>
</dbReference>
<dbReference type="PANTHER" id="PTHR24559:SF451">
    <property type="entry name" value="REVERSE TRANSCRIPTASE"/>
    <property type="match status" value="1"/>
</dbReference>
<dbReference type="Gene3D" id="3.30.70.270">
    <property type="match status" value="1"/>
</dbReference>
<dbReference type="InterPro" id="IPR000477">
    <property type="entry name" value="RT_dom"/>
</dbReference>
<dbReference type="Pfam" id="PF00078">
    <property type="entry name" value="RVT_1"/>
    <property type="match status" value="1"/>
</dbReference>
<dbReference type="InterPro" id="IPR001969">
    <property type="entry name" value="Aspartic_peptidase_AS"/>
</dbReference>
<dbReference type="GO" id="GO:0004190">
    <property type="term" value="F:aspartic-type endopeptidase activity"/>
    <property type="evidence" value="ECO:0007669"/>
    <property type="project" value="InterPro"/>
</dbReference>
<dbReference type="PROSITE" id="PS50878">
    <property type="entry name" value="RT_POL"/>
    <property type="match status" value="1"/>
</dbReference>
<dbReference type="VEuPathDB" id="ToxoDB:EMH_0063340"/>
<keyword evidence="4" id="KW-1185">Reference proteome</keyword>
<dbReference type="InterPro" id="IPR043128">
    <property type="entry name" value="Rev_trsase/Diguanyl_cyclase"/>
</dbReference>
<name>U6KH53_9EIME</name>
<dbReference type="CDD" id="cd00303">
    <property type="entry name" value="retropepsin_like"/>
    <property type="match status" value="1"/>
</dbReference>
<gene>
    <name evidence="3" type="ORF">EMH_0063340</name>
</gene>
<dbReference type="Pfam" id="PF13650">
    <property type="entry name" value="Asp_protease_2"/>
    <property type="match status" value="1"/>
</dbReference>
<evidence type="ECO:0000259" key="2">
    <source>
        <dbReference type="PROSITE" id="PS50878"/>
    </source>
</evidence>
<dbReference type="PANTHER" id="PTHR24559">
    <property type="entry name" value="TRANSPOSON TY3-I GAG-POL POLYPROTEIN"/>
    <property type="match status" value="1"/>
</dbReference>
<dbReference type="RefSeq" id="XP_037878410.1">
    <property type="nucleotide sequence ID" value="XM_038022556.1"/>
</dbReference>
<dbReference type="SUPFAM" id="SSF56672">
    <property type="entry name" value="DNA/RNA polymerases"/>
    <property type="match status" value="2"/>
</dbReference>